<gene>
    <name evidence="1" type="ORF">HY618_07070</name>
</gene>
<proteinExistence type="predicted"/>
<evidence type="ECO:0000313" key="1">
    <source>
        <dbReference type="EMBL" id="MBI4252206.1"/>
    </source>
</evidence>
<organism evidence="1 2">
    <name type="scientific">Tectimicrobiota bacterium</name>
    <dbReference type="NCBI Taxonomy" id="2528274"/>
    <lineage>
        <taxon>Bacteria</taxon>
        <taxon>Pseudomonadati</taxon>
        <taxon>Nitrospinota/Tectimicrobiota group</taxon>
        <taxon>Candidatus Tectimicrobiota</taxon>
    </lineage>
</organism>
<dbReference type="AlphaFoldDB" id="A0A932ZV84"/>
<dbReference type="EMBL" id="JACQRX010000308">
    <property type="protein sequence ID" value="MBI4252206.1"/>
    <property type="molecule type" value="Genomic_DNA"/>
</dbReference>
<sequence length="61" mass="6938">MAYEGVRECAVCAWRETCRLKWRNEPSGALFCPEFTLDLRLSQAKEREARPPAPDSPKGGR</sequence>
<dbReference type="Proteomes" id="UP000752292">
    <property type="component" value="Unassembled WGS sequence"/>
</dbReference>
<name>A0A932ZV84_UNCTE</name>
<reference evidence="1" key="1">
    <citation type="submission" date="2020-07" db="EMBL/GenBank/DDBJ databases">
        <title>Huge and variable diversity of episymbiotic CPR bacteria and DPANN archaea in groundwater ecosystems.</title>
        <authorList>
            <person name="He C.Y."/>
            <person name="Keren R."/>
            <person name="Whittaker M."/>
            <person name="Farag I.F."/>
            <person name="Doudna J."/>
            <person name="Cate J.H.D."/>
            <person name="Banfield J.F."/>
        </authorList>
    </citation>
    <scope>NUCLEOTIDE SEQUENCE</scope>
    <source>
        <strain evidence="1">NC_groundwater_1370_Ag_S-0.2um_69_93</strain>
    </source>
</reference>
<comment type="caution">
    <text evidence="1">The sequence shown here is derived from an EMBL/GenBank/DDBJ whole genome shotgun (WGS) entry which is preliminary data.</text>
</comment>
<accession>A0A932ZV84</accession>
<protein>
    <submittedName>
        <fullName evidence="1">Uncharacterized protein</fullName>
    </submittedName>
</protein>
<evidence type="ECO:0000313" key="2">
    <source>
        <dbReference type="Proteomes" id="UP000752292"/>
    </source>
</evidence>